<sequence length="63" mass="7294">MMITCTISVLASACMHSEYRMHASITIYDCCANHTDLKKLIAVINTGFPKERIDDREYVRERQ</sequence>
<proteinExistence type="predicted"/>
<evidence type="ECO:0000313" key="1">
    <source>
        <dbReference type="EMBL" id="CEK69362.1"/>
    </source>
</evidence>
<reference evidence="1" key="1">
    <citation type="submission" date="2014-12" db="EMBL/GenBank/DDBJ databases">
        <title>Insight into the proteome of Arion vulgaris.</title>
        <authorList>
            <person name="Aradska J."/>
            <person name="Bulat T."/>
            <person name="Smidak R."/>
            <person name="Sarate P."/>
            <person name="Gangsoo J."/>
            <person name="Sialana F."/>
            <person name="Bilban M."/>
            <person name="Lubec G."/>
        </authorList>
    </citation>
    <scope>NUCLEOTIDE SEQUENCE</scope>
    <source>
        <tissue evidence="1">Skin</tissue>
    </source>
</reference>
<gene>
    <name evidence="1" type="primary">ORF69980</name>
</gene>
<dbReference type="AlphaFoldDB" id="A0A0B6ZLT2"/>
<dbReference type="EMBL" id="HACG01022497">
    <property type="protein sequence ID" value="CEK69362.1"/>
    <property type="molecule type" value="Transcribed_RNA"/>
</dbReference>
<protein>
    <submittedName>
        <fullName evidence="1">Uncharacterized protein</fullName>
    </submittedName>
</protein>
<name>A0A0B6ZLT2_9EUPU</name>
<accession>A0A0B6ZLT2</accession>
<organism evidence="1">
    <name type="scientific">Arion vulgaris</name>
    <dbReference type="NCBI Taxonomy" id="1028688"/>
    <lineage>
        <taxon>Eukaryota</taxon>
        <taxon>Metazoa</taxon>
        <taxon>Spiralia</taxon>
        <taxon>Lophotrochozoa</taxon>
        <taxon>Mollusca</taxon>
        <taxon>Gastropoda</taxon>
        <taxon>Heterobranchia</taxon>
        <taxon>Euthyneura</taxon>
        <taxon>Panpulmonata</taxon>
        <taxon>Eupulmonata</taxon>
        <taxon>Stylommatophora</taxon>
        <taxon>Helicina</taxon>
        <taxon>Arionoidea</taxon>
        <taxon>Arionidae</taxon>
        <taxon>Arion</taxon>
    </lineage>
</organism>